<keyword evidence="3" id="KW-1185">Reference proteome</keyword>
<dbReference type="RefSeq" id="XP_033588083.1">
    <property type="nucleotide sequence ID" value="XM_033737474.1"/>
</dbReference>
<feature type="signal peptide" evidence="1">
    <location>
        <begin position="1"/>
        <end position="20"/>
    </location>
</feature>
<gene>
    <name evidence="2" type="ORF">BDY17DRAFT_326198</name>
</gene>
<evidence type="ECO:0000256" key="1">
    <source>
        <dbReference type="SAM" id="SignalP"/>
    </source>
</evidence>
<dbReference type="AlphaFoldDB" id="A0A6A6PPZ7"/>
<keyword evidence="1" id="KW-0732">Signal</keyword>
<sequence>MQLSNIVLLVVAACSSTVLAGPAPFDITKRADRAQATALNIVPRDVTITCSGYAVPLSSYPSECSANDNKCACSHDMNPPTASLPPVGK</sequence>
<dbReference type="Proteomes" id="UP000799767">
    <property type="component" value="Unassembled WGS sequence"/>
</dbReference>
<dbReference type="EMBL" id="MU001638">
    <property type="protein sequence ID" value="KAF2481513.1"/>
    <property type="molecule type" value="Genomic_DNA"/>
</dbReference>
<dbReference type="GeneID" id="54478476"/>
<proteinExistence type="predicted"/>
<protein>
    <submittedName>
        <fullName evidence="2">Uncharacterized protein</fullName>
    </submittedName>
</protein>
<feature type="chain" id="PRO_5025464466" evidence="1">
    <location>
        <begin position="21"/>
        <end position="89"/>
    </location>
</feature>
<name>A0A6A6PPZ7_9PEZI</name>
<organism evidence="2 3">
    <name type="scientific">Neohortaea acidophila</name>
    <dbReference type="NCBI Taxonomy" id="245834"/>
    <lineage>
        <taxon>Eukaryota</taxon>
        <taxon>Fungi</taxon>
        <taxon>Dikarya</taxon>
        <taxon>Ascomycota</taxon>
        <taxon>Pezizomycotina</taxon>
        <taxon>Dothideomycetes</taxon>
        <taxon>Dothideomycetidae</taxon>
        <taxon>Mycosphaerellales</taxon>
        <taxon>Teratosphaeriaceae</taxon>
        <taxon>Neohortaea</taxon>
    </lineage>
</organism>
<evidence type="ECO:0000313" key="2">
    <source>
        <dbReference type="EMBL" id="KAF2481513.1"/>
    </source>
</evidence>
<reference evidence="2" key="1">
    <citation type="journal article" date="2020" name="Stud. Mycol.">
        <title>101 Dothideomycetes genomes: a test case for predicting lifestyles and emergence of pathogens.</title>
        <authorList>
            <person name="Haridas S."/>
            <person name="Albert R."/>
            <person name="Binder M."/>
            <person name="Bloem J."/>
            <person name="Labutti K."/>
            <person name="Salamov A."/>
            <person name="Andreopoulos B."/>
            <person name="Baker S."/>
            <person name="Barry K."/>
            <person name="Bills G."/>
            <person name="Bluhm B."/>
            <person name="Cannon C."/>
            <person name="Castanera R."/>
            <person name="Culley D."/>
            <person name="Daum C."/>
            <person name="Ezra D."/>
            <person name="Gonzalez J."/>
            <person name="Henrissat B."/>
            <person name="Kuo A."/>
            <person name="Liang C."/>
            <person name="Lipzen A."/>
            <person name="Lutzoni F."/>
            <person name="Magnuson J."/>
            <person name="Mondo S."/>
            <person name="Nolan M."/>
            <person name="Ohm R."/>
            <person name="Pangilinan J."/>
            <person name="Park H.-J."/>
            <person name="Ramirez L."/>
            <person name="Alfaro M."/>
            <person name="Sun H."/>
            <person name="Tritt A."/>
            <person name="Yoshinaga Y."/>
            <person name="Zwiers L.-H."/>
            <person name="Turgeon B."/>
            <person name="Goodwin S."/>
            <person name="Spatafora J."/>
            <person name="Crous P."/>
            <person name="Grigoriev I."/>
        </authorList>
    </citation>
    <scope>NUCLEOTIDE SEQUENCE</scope>
    <source>
        <strain evidence="2">CBS 113389</strain>
    </source>
</reference>
<accession>A0A6A6PPZ7</accession>
<evidence type="ECO:0000313" key="3">
    <source>
        <dbReference type="Proteomes" id="UP000799767"/>
    </source>
</evidence>